<dbReference type="PANTHER" id="PTHR16489:SF12">
    <property type="entry name" value="GH11727P"/>
    <property type="match status" value="1"/>
</dbReference>
<dbReference type="GO" id="GO:0019888">
    <property type="term" value="F:protein phosphatase regulator activity"/>
    <property type="evidence" value="ECO:0007669"/>
    <property type="project" value="TreeGrafter"/>
</dbReference>
<dbReference type="KEGG" id="aag:5572041"/>
<evidence type="ECO:0000313" key="2">
    <source>
        <dbReference type="EMBL" id="EAT48767.1"/>
    </source>
</evidence>
<dbReference type="CTD" id="37820"/>
<reference evidence="2" key="1">
    <citation type="submission" date="2005-10" db="EMBL/GenBank/DDBJ databases">
        <authorList>
            <person name="Loftus B.J."/>
            <person name="Nene V.M."/>
            <person name="Hannick L.I."/>
            <person name="Bidwell S."/>
            <person name="Haas B."/>
            <person name="Amedeo P."/>
            <person name="Orvis J."/>
            <person name="Wortman J.R."/>
            <person name="White O.R."/>
            <person name="Salzberg S."/>
            <person name="Shumway M."/>
            <person name="Koo H."/>
            <person name="Zhao Y."/>
            <person name="Holmes M."/>
            <person name="Miller J."/>
            <person name="Schatz M."/>
            <person name="Pop M."/>
            <person name="Pai G."/>
            <person name="Utterback T."/>
            <person name="Rogers Y.-H."/>
            <person name="Kravitz S."/>
            <person name="Fraser C.M."/>
        </authorList>
    </citation>
    <scope>NUCLEOTIDE SEQUENCE</scope>
    <source>
        <strain evidence="2">Liverpool</strain>
    </source>
</reference>
<dbReference type="PaxDb" id="7159-AAEL000235-PA"/>
<dbReference type="EMBL" id="CH477189">
    <property type="protein sequence ID" value="EAT48767.1"/>
    <property type="molecule type" value="Genomic_DNA"/>
</dbReference>
<evidence type="ECO:0000256" key="1">
    <source>
        <dbReference type="SAM" id="MobiDB-lite"/>
    </source>
</evidence>
<proteinExistence type="predicted"/>
<dbReference type="HOGENOM" id="CLU_526026_0_0_1"/>
<feature type="compositionally biased region" description="Acidic residues" evidence="1">
    <location>
        <begin position="348"/>
        <end position="370"/>
    </location>
</feature>
<feature type="region of interest" description="Disordered" evidence="1">
    <location>
        <begin position="347"/>
        <end position="381"/>
    </location>
</feature>
<sequence>MLSNWNTNRLRTAGMESILEKDYPQSDLLLSKDKEVSSSQSFNSTVLRGMFGTALQKLSAALASIFIPPETQTKSMENNKKSFTVPDISVDININTPIFEAVQGKAKLTIPEDVVDCDEPISLPFEDCIFVPPVDHNPDKSMHCSKRYNTARPGRIHNNVAQDKSFANMDKNNCNLTKKVSNWTPLHLYNKTKACNKNRKVKNRQTLQTNITEDLWQIADDYESGSDCENYSTPSLGCSVSFSSSSVRSSIDLSESSFPSISSSFPMAPIYTDLPRRSSQSCNSEDSFVMVFDMTTPLSRIDICSASAINPPVLANRQRCRQISECSDDGIVFCYEDEENDIVPQTEFDFDDEDDSEEDETDSSCAEDSEGTVSHQPDSGFEEKKVQFNLKPEVHVMRTWDFAYRQARKGEWEIAARDRERFKNRIHETGKVLSTVFDKNLRDKVYKERFSG</sequence>
<dbReference type="eggNOG" id="ENOG502S745">
    <property type="taxonomic scope" value="Eukaryota"/>
</dbReference>
<dbReference type="VEuPathDB" id="VectorBase:AAEL000235"/>
<accession>Q17PS4</accession>
<dbReference type="InterPro" id="IPR051254">
    <property type="entry name" value="PPP1R15"/>
</dbReference>
<protein>
    <submittedName>
        <fullName evidence="2">AAEL000235-PA</fullName>
    </submittedName>
</protein>
<reference evidence="2" key="3">
    <citation type="submission" date="2012-09" db="EMBL/GenBank/DDBJ databases">
        <authorList>
            <consortium name="VectorBase"/>
        </authorList>
    </citation>
    <scope>NUCLEOTIDE SEQUENCE</scope>
    <source>
        <strain evidence="2">Liverpool</strain>
    </source>
</reference>
<dbReference type="AlphaFoldDB" id="Q17PS4"/>
<name>Q17PS4_AEDAE</name>
<gene>
    <name evidence="2" type="ORF">AaeL_AAEL000235</name>
</gene>
<organism evidence="2 3">
    <name type="scientific">Aedes aegypti</name>
    <name type="common">Yellowfever mosquito</name>
    <name type="synonym">Culex aegypti</name>
    <dbReference type="NCBI Taxonomy" id="7159"/>
    <lineage>
        <taxon>Eukaryota</taxon>
        <taxon>Metazoa</taxon>
        <taxon>Ecdysozoa</taxon>
        <taxon>Arthropoda</taxon>
        <taxon>Hexapoda</taxon>
        <taxon>Insecta</taxon>
        <taxon>Pterygota</taxon>
        <taxon>Neoptera</taxon>
        <taxon>Endopterygota</taxon>
        <taxon>Diptera</taxon>
        <taxon>Nematocera</taxon>
        <taxon>Culicoidea</taxon>
        <taxon>Culicidae</taxon>
        <taxon>Culicinae</taxon>
        <taxon>Aedini</taxon>
        <taxon>Aedes</taxon>
        <taxon>Stegomyia</taxon>
    </lineage>
</organism>
<reference evidence="2" key="2">
    <citation type="journal article" date="2007" name="Science">
        <title>Genome sequence of Aedes aegypti, a major arbovirus vector.</title>
        <authorList>
            <person name="Nene V."/>
            <person name="Wortman J.R."/>
            <person name="Lawson D."/>
            <person name="Haas B."/>
            <person name="Kodira C."/>
            <person name="Tu Z.J."/>
            <person name="Loftus B."/>
            <person name="Xi Z."/>
            <person name="Megy K."/>
            <person name="Grabherr M."/>
            <person name="Ren Q."/>
            <person name="Zdobnov E.M."/>
            <person name="Lobo N.F."/>
            <person name="Campbell K.S."/>
            <person name="Brown S.E."/>
            <person name="Bonaldo M.F."/>
            <person name="Zhu J."/>
            <person name="Sinkins S.P."/>
            <person name="Hogenkamp D.G."/>
            <person name="Amedeo P."/>
            <person name="Arensburger P."/>
            <person name="Atkinson P.W."/>
            <person name="Bidwell S."/>
            <person name="Biedler J."/>
            <person name="Birney E."/>
            <person name="Bruggner R.V."/>
            <person name="Costas J."/>
            <person name="Coy M.R."/>
            <person name="Crabtree J."/>
            <person name="Crawford M."/>
            <person name="Debruyn B."/>
            <person name="Decaprio D."/>
            <person name="Eiglmeier K."/>
            <person name="Eisenstadt E."/>
            <person name="El-Dorry H."/>
            <person name="Gelbart W.M."/>
            <person name="Gomes S.L."/>
            <person name="Hammond M."/>
            <person name="Hannick L.I."/>
            <person name="Hogan J.R."/>
            <person name="Holmes M.H."/>
            <person name="Jaffe D."/>
            <person name="Johnston J.S."/>
            <person name="Kennedy R.C."/>
            <person name="Koo H."/>
            <person name="Kravitz S."/>
            <person name="Kriventseva E.V."/>
            <person name="Kulp D."/>
            <person name="Labutti K."/>
            <person name="Lee E."/>
            <person name="Li S."/>
            <person name="Lovin D.D."/>
            <person name="Mao C."/>
            <person name="Mauceli E."/>
            <person name="Menck C.F."/>
            <person name="Miller J.R."/>
            <person name="Montgomery P."/>
            <person name="Mori A."/>
            <person name="Nascimento A.L."/>
            <person name="Naveira H.F."/>
            <person name="Nusbaum C."/>
            <person name="O'leary S."/>
            <person name="Orvis J."/>
            <person name="Pertea M."/>
            <person name="Quesneville H."/>
            <person name="Reidenbach K.R."/>
            <person name="Rogers Y.H."/>
            <person name="Roth C.W."/>
            <person name="Schneider J.R."/>
            <person name="Schatz M."/>
            <person name="Shumway M."/>
            <person name="Stanke M."/>
            <person name="Stinson E.O."/>
            <person name="Tubio J.M."/>
            <person name="Vanzee J.P."/>
            <person name="Verjovski-Almeida S."/>
            <person name="Werner D."/>
            <person name="White O."/>
            <person name="Wyder S."/>
            <person name="Zeng Q."/>
            <person name="Zhao Q."/>
            <person name="Zhao Y."/>
            <person name="Hill C.A."/>
            <person name="Raikhel A.S."/>
            <person name="Soares M.B."/>
            <person name="Knudson D.L."/>
            <person name="Lee N.H."/>
            <person name="Galagan J."/>
            <person name="Salzberg S.L."/>
            <person name="Paulsen I.T."/>
            <person name="Dimopoulos G."/>
            <person name="Collins F.H."/>
            <person name="Birren B."/>
            <person name="Fraser-Liggett C.M."/>
            <person name="Severson D.W."/>
        </authorList>
    </citation>
    <scope>NUCLEOTIDE SEQUENCE [LARGE SCALE GENOMIC DNA]</scope>
    <source>
        <strain evidence="2">Liverpool</strain>
    </source>
</reference>
<dbReference type="GO" id="GO:0034976">
    <property type="term" value="P:response to endoplasmic reticulum stress"/>
    <property type="evidence" value="ECO:0007669"/>
    <property type="project" value="TreeGrafter"/>
</dbReference>
<dbReference type="Proteomes" id="UP000682892">
    <property type="component" value="Chromosome 1"/>
</dbReference>
<dbReference type="GO" id="GO:0005783">
    <property type="term" value="C:endoplasmic reticulum"/>
    <property type="evidence" value="ECO:0007669"/>
    <property type="project" value="TreeGrafter"/>
</dbReference>
<dbReference type="OrthoDB" id="5976067at2759"/>
<dbReference type="PANTHER" id="PTHR16489">
    <property type="entry name" value="GH11727P"/>
    <property type="match status" value="1"/>
</dbReference>
<evidence type="ECO:0000313" key="3">
    <source>
        <dbReference type="Proteomes" id="UP000682892"/>
    </source>
</evidence>
<dbReference type="GO" id="GO:0000164">
    <property type="term" value="C:protein phosphatase type 1 complex"/>
    <property type="evidence" value="ECO:0007669"/>
    <property type="project" value="TreeGrafter"/>
</dbReference>
<dbReference type="STRING" id="7159.Q17PS4"/>